<dbReference type="InterPro" id="IPR006671">
    <property type="entry name" value="Cyclin_N"/>
</dbReference>
<dbReference type="InterPro" id="IPR036915">
    <property type="entry name" value="Cyclin-like_sf"/>
</dbReference>
<feature type="domain" description="Cyclin-like" evidence="6">
    <location>
        <begin position="101"/>
        <end position="188"/>
    </location>
</feature>
<dbReference type="SUPFAM" id="SSF47954">
    <property type="entry name" value="Cyclin-like"/>
    <property type="match status" value="1"/>
</dbReference>
<comment type="caution">
    <text evidence="7">The sequence shown here is derived from an EMBL/GenBank/DDBJ whole genome shotgun (WGS) entry which is preliminary data.</text>
</comment>
<dbReference type="AlphaFoldDB" id="A0A9R1VKB4"/>
<keyword evidence="3" id="KW-0131">Cell cycle</keyword>
<evidence type="ECO:0000259" key="6">
    <source>
        <dbReference type="SMART" id="SM00385"/>
    </source>
</evidence>
<evidence type="ECO:0000256" key="1">
    <source>
        <dbReference type="ARBA" id="ARBA00022618"/>
    </source>
</evidence>
<evidence type="ECO:0000256" key="2">
    <source>
        <dbReference type="ARBA" id="ARBA00023127"/>
    </source>
</evidence>
<dbReference type="PANTHER" id="PTHR10177">
    <property type="entry name" value="CYCLINS"/>
    <property type="match status" value="1"/>
</dbReference>
<proteinExistence type="inferred from homology"/>
<dbReference type="GO" id="GO:0016538">
    <property type="term" value="F:cyclin-dependent protein serine/threonine kinase regulator activity"/>
    <property type="evidence" value="ECO:0000318"/>
    <property type="project" value="GO_Central"/>
</dbReference>
<reference evidence="7 8" key="1">
    <citation type="journal article" date="2017" name="Nat. Commun.">
        <title>Genome assembly with in vitro proximity ligation data and whole-genome triplication in lettuce.</title>
        <authorList>
            <person name="Reyes-Chin-Wo S."/>
            <person name="Wang Z."/>
            <person name="Yang X."/>
            <person name="Kozik A."/>
            <person name="Arikit S."/>
            <person name="Song C."/>
            <person name="Xia L."/>
            <person name="Froenicke L."/>
            <person name="Lavelle D.O."/>
            <person name="Truco M.J."/>
            <person name="Xia R."/>
            <person name="Zhu S."/>
            <person name="Xu C."/>
            <person name="Xu H."/>
            <person name="Xu X."/>
            <person name="Cox K."/>
            <person name="Korf I."/>
            <person name="Meyers B.C."/>
            <person name="Michelmore R.W."/>
        </authorList>
    </citation>
    <scope>NUCLEOTIDE SEQUENCE [LARGE SCALE GENOMIC DNA]</scope>
    <source>
        <strain evidence="8">cv. Salinas</strain>
        <tissue evidence="7">Seedlings</tissue>
    </source>
</reference>
<dbReference type="PROSITE" id="PS00292">
    <property type="entry name" value="CYCLINS"/>
    <property type="match status" value="1"/>
</dbReference>
<evidence type="ECO:0000256" key="5">
    <source>
        <dbReference type="SAM" id="Phobius"/>
    </source>
</evidence>
<keyword evidence="5" id="KW-0472">Membrane</keyword>
<evidence type="ECO:0000256" key="4">
    <source>
        <dbReference type="RuleBase" id="RU000383"/>
    </source>
</evidence>
<dbReference type="InterPro" id="IPR048258">
    <property type="entry name" value="Cyclins_cyclin-box"/>
</dbReference>
<dbReference type="Proteomes" id="UP000235145">
    <property type="component" value="Unassembled WGS sequence"/>
</dbReference>
<keyword evidence="5" id="KW-1133">Transmembrane helix</keyword>
<name>A0A9R1VKB4_LACSA</name>
<protein>
    <recommendedName>
        <fullName evidence="6">Cyclin-like domain-containing protein</fullName>
    </recommendedName>
</protein>
<dbReference type="GO" id="GO:0005737">
    <property type="term" value="C:cytoplasm"/>
    <property type="evidence" value="ECO:0000318"/>
    <property type="project" value="GO_Central"/>
</dbReference>
<feature type="transmembrane region" description="Helical" evidence="5">
    <location>
        <begin position="238"/>
        <end position="262"/>
    </location>
</feature>
<dbReference type="InterPro" id="IPR013763">
    <property type="entry name" value="Cyclin-like_dom"/>
</dbReference>
<dbReference type="GO" id="GO:0000307">
    <property type="term" value="C:cyclin-dependent protein kinase holoenzyme complex"/>
    <property type="evidence" value="ECO:0000318"/>
    <property type="project" value="GO_Central"/>
</dbReference>
<gene>
    <name evidence="7" type="ORF">LSAT_V11C500285380</name>
</gene>
<keyword evidence="1" id="KW-0132">Cell division</keyword>
<evidence type="ECO:0000313" key="7">
    <source>
        <dbReference type="EMBL" id="KAJ0207901.1"/>
    </source>
</evidence>
<evidence type="ECO:0000313" key="8">
    <source>
        <dbReference type="Proteomes" id="UP000235145"/>
    </source>
</evidence>
<comment type="similarity">
    <text evidence="4">Belongs to the cyclin family.</text>
</comment>
<dbReference type="GO" id="GO:0005634">
    <property type="term" value="C:nucleus"/>
    <property type="evidence" value="ECO:0000318"/>
    <property type="project" value="GO_Central"/>
</dbReference>
<sequence length="390" mass="45367">MDEFLLCQEAMFDRKNGILEDANDFLLCDEVWDMSPVIEHTRQYHKPKETNTLVHHITKKECERSFANCLRKEMKYMPGSGYVNLLECNPFVATCRFKAIQWLIHSHRRFNFCVGTVLNAVNYVDRFIYINKCHGWNYLMMELLSVASLSIAIKFGETSPPSLNEIQEGLEYSFEAKLIQRMELRILESLGWELNSITPHSYVELIVWELNSYFKNHLVLDELSSRLNDLLLASSLGMYSNIILSIDHIICFAFINGILLNYRTDYKFLKYRPCVIVMSGLRCVLEDFLQLTYQDCLSHITNFIPPDQTENLQTCCKMIQETLVRCCKSEANGNPSSPDTVLIKEQVAIFEEQIDLSLIDGSNLQKKKNLVKRKREEDDGCFVKHKKYVD</sequence>
<dbReference type="SMART" id="SM00385">
    <property type="entry name" value="CYCLIN"/>
    <property type="match status" value="1"/>
</dbReference>
<accession>A0A9R1VKB4</accession>
<dbReference type="EMBL" id="NBSK02000005">
    <property type="protein sequence ID" value="KAJ0207901.1"/>
    <property type="molecule type" value="Genomic_DNA"/>
</dbReference>
<dbReference type="Pfam" id="PF00134">
    <property type="entry name" value="Cyclin_N"/>
    <property type="match status" value="1"/>
</dbReference>
<evidence type="ECO:0000256" key="3">
    <source>
        <dbReference type="ARBA" id="ARBA00023306"/>
    </source>
</evidence>
<dbReference type="Gene3D" id="1.10.472.10">
    <property type="entry name" value="Cyclin-like"/>
    <property type="match status" value="2"/>
</dbReference>
<organism evidence="7 8">
    <name type="scientific">Lactuca sativa</name>
    <name type="common">Garden lettuce</name>
    <dbReference type="NCBI Taxonomy" id="4236"/>
    <lineage>
        <taxon>Eukaryota</taxon>
        <taxon>Viridiplantae</taxon>
        <taxon>Streptophyta</taxon>
        <taxon>Embryophyta</taxon>
        <taxon>Tracheophyta</taxon>
        <taxon>Spermatophyta</taxon>
        <taxon>Magnoliopsida</taxon>
        <taxon>eudicotyledons</taxon>
        <taxon>Gunneridae</taxon>
        <taxon>Pentapetalae</taxon>
        <taxon>asterids</taxon>
        <taxon>campanulids</taxon>
        <taxon>Asterales</taxon>
        <taxon>Asteraceae</taxon>
        <taxon>Cichorioideae</taxon>
        <taxon>Cichorieae</taxon>
        <taxon>Lactucinae</taxon>
        <taxon>Lactuca</taxon>
    </lineage>
</organism>
<dbReference type="GO" id="GO:0000082">
    <property type="term" value="P:G1/S transition of mitotic cell cycle"/>
    <property type="evidence" value="ECO:0000318"/>
    <property type="project" value="GO_Central"/>
</dbReference>
<keyword evidence="5" id="KW-0812">Transmembrane</keyword>
<keyword evidence="2 4" id="KW-0195">Cyclin</keyword>
<dbReference type="GO" id="GO:0051301">
    <property type="term" value="P:cell division"/>
    <property type="evidence" value="ECO:0007669"/>
    <property type="project" value="UniProtKB-KW"/>
</dbReference>
<dbReference type="InterPro" id="IPR039361">
    <property type="entry name" value="Cyclin"/>
</dbReference>
<keyword evidence="8" id="KW-1185">Reference proteome</keyword>